<dbReference type="InterPro" id="IPR028082">
    <property type="entry name" value="Peripla_BP_I"/>
</dbReference>
<accession>A0A0Q9Z0C0</accession>
<evidence type="ECO:0000313" key="1">
    <source>
        <dbReference type="EMBL" id="KRG22465.1"/>
    </source>
</evidence>
<dbReference type="Gene3D" id="3.40.50.2300">
    <property type="match status" value="2"/>
</dbReference>
<dbReference type="SUPFAM" id="SSF53822">
    <property type="entry name" value="Periplasmic binding protein-like I"/>
    <property type="match status" value="1"/>
</dbReference>
<dbReference type="RefSeq" id="WP_083482725.1">
    <property type="nucleotide sequence ID" value="NZ_LKAJ02000001.1"/>
</dbReference>
<evidence type="ECO:0000313" key="3">
    <source>
        <dbReference type="Proteomes" id="UP000051497"/>
    </source>
</evidence>
<gene>
    <name evidence="1" type="ORF">HT99x_00001</name>
    <name evidence="2" type="ORF">HT99x_012065</name>
</gene>
<organism evidence="1">
    <name type="scientific">Candidatus Berkiella aquae</name>
    <dbReference type="NCBI Taxonomy" id="295108"/>
    <lineage>
        <taxon>Bacteria</taxon>
        <taxon>Pseudomonadati</taxon>
        <taxon>Pseudomonadota</taxon>
        <taxon>Gammaproteobacteria</taxon>
        <taxon>Candidatus Berkiellales</taxon>
        <taxon>Candidatus Berkiellaceae</taxon>
        <taxon>Candidatus Berkiella</taxon>
    </lineage>
</organism>
<comment type="caution">
    <text evidence="1">The sequence shown here is derived from an EMBL/GenBank/DDBJ whole genome shotgun (WGS) entry which is preliminary data.</text>
</comment>
<dbReference type="EMBL" id="LKAJ01000001">
    <property type="protein sequence ID" value="KRG22465.1"/>
    <property type="molecule type" value="Genomic_DNA"/>
</dbReference>
<dbReference type="Pfam" id="PF04392">
    <property type="entry name" value="ABC_sub_bind"/>
    <property type="match status" value="1"/>
</dbReference>
<dbReference type="InterPro" id="IPR007487">
    <property type="entry name" value="ABC_transpt-TYRBP-like"/>
</dbReference>
<reference evidence="1" key="1">
    <citation type="submission" date="2015-09" db="EMBL/GenBank/DDBJ databases">
        <title>Draft Genome Sequences of Two Novel Amoeba-resistant Intranuclear Bacteria, Candidatus Berkiella cookevillensis and Candidatus Berkiella aquae.</title>
        <authorList>
            <person name="Mehari Y.T."/>
            <person name="Arivett B.A."/>
            <person name="Farone A.L."/>
            <person name="Gunderson J.H."/>
            <person name="Farone M.B."/>
        </authorList>
    </citation>
    <scope>NUCLEOTIDE SEQUENCE [LARGE SCALE GENOMIC DNA]</scope>
    <source>
        <strain evidence="1">HT99</strain>
    </source>
</reference>
<dbReference type="PATRIC" id="fig|1590043.3.peg.2"/>
<dbReference type="CDD" id="cd06325">
    <property type="entry name" value="PBP1_ABC_unchar_transporter"/>
    <property type="match status" value="1"/>
</dbReference>
<dbReference type="STRING" id="295108.HT99x_00001"/>
<proteinExistence type="predicted"/>
<reference evidence="2" key="3">
    <citation type="submission" date="2021-06" db="EMBL/GenBank/DDBJ databases">
        <title>Genomic Description and Analysis of Intracellular Bacteria, Candidatus Berkiella cookevillensis and Candidatus Berkiella aquae.</title>
        <authorList>
            <person name="Kidane D.T."/>
            <person name="Mehari Y.T."/>
            <person name="Rice F.C."/>
            <person name="Arivett B.A."/>
            <person name="Farone A.L."/>
            <person name="Berk S.G."/>
            <person name="Farone M.B."/>
        </authorList>
    </citation>
    <scope>NUCLEOTIDE SEQUENCE</scope>
    <source>
        <strain evidence="2">HT99</strain>
    </source>
</reference>
<evidence type="ECO:0000313" key="2">
    <source>
        <dbReference type="EMBL" id="MCS5712170.1"/>
    </source>
</evidence>
<dbReference type="PANTHER" id="PTHR35271:SF1">
    <property type="entry name" value="ABC TRANSPORTER, SUBSTRATE-BINDING LIPOPROTEIN"/>
    <property type="match status" value="1"/>
</dbReference>
<dbReference type="OrthoDB" id="9776955at2"/>
<dbReference type="Proteomes" id="UP000051497">
    <property type="component" value="Unassembled WGS sequence"/>
</dbReference>
<name>A0A0Q9Z0C0_9GAMM</name>
<reference evidence="2" key="2">
    <citation type="journal article" date="2016" name="Genome Announc.">
        <title>Draft Genome Sequences of Two Novel Amoeba-Resistant Intranuclear Bacteria, 'Candidatus Berkiella cookevillensis' and 'Candidatus Berkiella aquae'.</title>
        <authorList>
            <person name="Mehari Y.T."/>
            <person name="Arivett B.A."/>
            <person name="Farone A.L."/>
            <person name="Gunderson J.H."/>
            <person name="Farone M.B."/>
        </authorList>
    </citation>
    <scope>NUCLEOTIDE SEQUENCE</scope>
    <source>
        <strain evidence="2">HT99</strain>
    </source>
</reference>
<sequence length="332" mass="35345">MEQIIKTAAKNVKLVLILLCLLSFSSPILIANELPLKTIAITEIVSHPSLIQAKKGILDVLKENGYASGNNLTVLEANAQNSLATAALIAKKWVSQKPDVIVPISTPSAQTVIKAARGTNIPIVFASVTDPIAAGLVSQLTGNDFISGITDSPPLQEEWALIQALLPNVKSVGVLYNPSEANSAKTLALFKDRAPSSIKIIAVSVNNTNDIKNALNSMIGKIDALYIPSDNTVFSCLPTLVKLTRQHQLPLFSSDPDSVKQGVLACIGYTQYEVGRAAGKQVLQVLKGKTALPIMTPEKMSLVVNETTAKALHLHIPSELLGLSVLVVHKDS</sequence>
<dbReference type="PANTHER" id="PTHR35271">
    <property type="entry name" value="ABC TRANSPORTER, SUBSTRATE-BINDING LIPOPROTEIN-RELATED"/>
    <property type="match status" value="1"/>
</dbReference>
<dbReference type="EMBL" id="LKAJ02000001">
    <property type="protein sequence ID" value="MCS5712170.1"/>
    <property type="molecule type" value="Genomic_DNA"/>
</dbReference>
<dbReference type="AlphaFoldDB" id="A0A0Q9Z0C0"/>
<keyword evidence="3" id="KW-1185">Reference proteome</keyword>
<protein>
    <submittedName>
        <fullName evidence="1 2">ABC transporter substrate-binding protein</fullName>
    </submittedName>
</protein>